<dbReference type="AlphaFoldDB" id="A0A261Y1X5"/>
<keyword evidence="3" id="KW-0732">Signal</keyword>
<reference evidence="4 5" key="1">
    <citation type="journal article" date="2017" name="Mycologia">
        <title>Bifiguratus adelaidae, gen. et sp. nov., a new member of Mucoromycotina in endophytic and soil-dwelling habitats.</title>
        <authorList>
            <person name="Torres-Cruz T.J."/>
            <person name="Billingsley Tobias T.L."/>
            <person name="Almatruk M."/>
            <person name="Hesse C."/>
            <person name="Kuske C.R."/>
            <person name="Desiro A."/>
            <person name="Benucci G.M."/>
            <person name="Bonito G."/>
            <person name="Stajich J.E."/>
            <person name="Dunlap C."/>
            <person name="Arnold A.E."/>
            <person name="Porras-Alfaro A."/>
        </authorList>
    </citation>
    <scope>NUCLEOTIDE SEQUENCE [LARGE SCALE GENOMIC DNA]</scope>
    <source>
        <strain evidence="4 5">AZ0501</strain>
    </source>
</reference>
<dbReference type="OrthoDB" id="2261774at2759"/>
<feature type="chain" id="PRO_5013238235" evidence="3">
    <location>
        <begin position="17"/>
        <end position="303"/>
    </location>
</feature>
<gene>
    <name evidence="4" type="ORF">BZG36_02030</name>
</gene>
<sequence>MQCILVMMGMALAVAAQETQHCRKNTDCPLYPYVEACYANTDGLLCEQQHAEAFVMSHNPAFLFTYVFTDSWDIDDLGKPCITIPQSDDLRQYVEYHPEYVTFTDLDYLGNCSTDAYCDPNTRTCVRRGQPGDSCISNVQCQYYSYPGRCNVNGTCVGYAGADARFGRGWDWGKDWPEAVAAGIITLLAVAGLIFLYTKIGALMNRFNRWRTQYLNEGPDANVNAEERQGWIARVVDRVKVMGVGNKRRYDAGAYIQLGQREFTEQPPAYRPSQWAMPGAEDDDTDSIHSANESSSHGLLSTR</sequence>
<organism evidence="4 5">
    <name type="scientific">Bifiguratus adelaidae</name>
    <dbReference type="NCBI Taxonomy" id="1938954"/>
    <lineage>
        <taxon>Eukaryota</taxon>
        <taxon>Fungi</taxon>
        <taxon>Fungi incertae sedis</taxon>
        <taxon>Mucoromycota</taxon>
        <taxon>Mucoromycotina</taxon>
        <taxon>Endogonomycetes</taxon>
        <taxon>Endogonales</taxon>
        <taxon>Endogonales incertae sedis</taxon>
        <taxon>Bifiguratus</taxon>
    </lineage>
</organism>
<keyword evidence="5" id="KW-1185">Reference proteome</keyword>
<keyword evidence="2" id="KW-0472">Membrane</keyword>
<accession>A0A261Y1X5</accession>
<evidence type="ECO:0000313" key="4">
    <source>
        <dbReference type="EMBL" id="OZJ04610.1"/>
    </source>
</evidence>
<evidence type="ECO:0000256" key="2">
    <source>
        <dbReference type="SAM" id="Phobius"/>
    </source>
</evidence>
<dbReference type="Proteomes" id="UP000242875">
    <property type="component" value="Unassembled WGS sequence"/>
</dbReference>
<feature type="signal peptide" evidence="3">
    <location>
        <begin position="1"/>
        <end position="16"/>
    </location>
</feature>
<name>A0A261Y1X5_9FUNG</name>
<evidence type="ECO:0000256" key="3">
    <source>
        <dbReference type="SAM" id="SignalP"/>
    </source>
</evidence>
<evidence type="ECO:0000256" key="1">
    <source>
        <dbReference type="SAM" id="MobiDB-lite"/>
    </source>
</evidence>
<feature type="transmembrane region" description="Helical" evidence="2">
    <location>
        <begin position="179"/>
        <end position="197"/>
    </location>
</feature>
<protein>
    <submittedName>
        <fullName evidence="4">Uncharacterized protein</fullName>
    </submittedName>
</protein>
<feature type="compositionally biased region" description="Polar residues" evidence="1">
    <location>
        <begin position="288"/>
        <end position="303"/>
    </location>
</feature>
<keyword evidence="2" id="KW-1133">Transmembrane helix</keyword>
<comment type="caution">
    <text evidence="4">The sequence shown here is derived from an EMBL/GenBank/DDBJ whole genome shotgun (WGS) entry which is preliminary data.</text>
</comment>
<keyword evidence="2" id="KW-0812">Transmembrane</keyword>
<evidence type="ECO:0000313" key="5">
    <source>
        <dbReference type="Proteomes" id="UP000242875"/>
    </source>
</evidence>
<dbReference type="EMBL" id="MVBO01000034">
    <property type="protein sequence ID" value="OZJ04610.1"/>
    <property type="molecule type" value="Genomic_DNA"/>
</dbReference>
<proteinExistence type="predicted"/>
<feature type="region of interest" description="Disordered" evidence="1">
    <location>
        <begin position="269"/>
        <end position="303"/>
    </location>
</feature>